<organism evidence="7 8">
    <name type="scientific">Cirrhinus molitorella</name>
    <name type="common">mud carp</name>
    <dbReference type="NCBI Taxonomy" id="172907"/>
    <lineage>
        <taxon>Eukaryota</taxon>
        <taxon>Metazoa</taxon>
        <taxon>Chordata</taxon>
        <taxon>Craniata</taxon>
        <taxon>Vertebrata</taxon>
        <taxon>Euteleostomi</taxon>
        <taxon>Actinopterygii</taxon>
        <taxon>Neopterygii</taxon>
        <taxon>Teleostei</taxon>
        <taxon>Ostariophysi</taxon>
        <taxon>Cypriniformes</taxon>
        <taxon>Cyprinidae</taxon>
        <taxon>Labeoninae</taxon>
        <taxon>Labeonini</taxon>
        <taxon>Cirrhinus</taxon>
    </lineage>
</organism>
<dbReference type="GO" id="GO:0016757">
    <property type="term" value="F:glycosyltransferase activity"/>
    <property type="evidence" value="ECO:0007669"/>
    <property type="project" value="UniProtKB-KW"/>
</dbReference>
<proteinExistence type="predicted"/>
<dbReference type="EMBL" id="JAUYZG010000022">
    <property type="protein sequence ID" value="KAK2872529.1"/>
    <property type="molecule type" value="Genomic_DNA"/>
</dbReference>
<feature type="region of interest" description="Disordered" evidence="6">
    <location>
        <begin position="837"/>
        <end position="1104"/>
    </location>
</feature>
<dbReference type="InterPro" id="IPR003406">
    <property type="entry name" value="Glyco_trans_14"/>
</dbReference>
<feature type="compositionally biased region" description="Low complexity" evidence="6">
    <location>
        <begin position="732"/>
        <end position="744"/>
    </location>
</feature>
<dbReference type="AlphaFoldDB" id="A0AA88P811"/>
<comment type="caution">
    <text evidence="7">The sequence shown here is derived from an EMBL/GenBank/DDBJ whole genome shotgun (WGS) entry which is preliminary data.</text>
</comment>
<keyword evidence="5" id="KW-0325">Glycoprotein</keyword>
<evidence type="ECO:0000313" key="7">
    <source>
        <dbReference type="EMBL" id="KAK2872529.1"/>
    </source>
</evidence>
<feature type="compositionally biased region" description="Acidic residues" evidence="6">
    <location>
        <begin position="792"/>
        <end position="806"/>
    </location>
</feature>
<evidence type="ECO:0000256" key="4">
    <source>
        <dbReference type="ARBA" id="ARBA00023136"/>
    </source>
</evidence>
<feature type="compositionally biased region" description="Acidic residues" evidence="6">
    <location>
        <begin position="939"/>
        <end position="964"/>
    </location>
</feature>
<dbReference type="InterPro" id="IPR029625">
    <property type="entry name" value="FAM169"/>
</dbReference>
<dbReference type="PANTHER" id="PTHR22442:SF3">
    <property type="entry name" value="SOLUBLE LAMIN-ASSOCIATED PROTEIN OF 75 KDA"/>
    <property type="match status" value="1"/>
</dbReference>
<comment type="subcellular location">
    <subcellularLocation>
        <location evidence="1">Golgi apparatus membrane</location>
        <topology evidence="1">Single-pass type II membrane protein</topology>
    </subcellularLocation>
</comment>
<evidence type="ECO:0000313" key="8">
    <source>
        <dbReference type="Proteomes" id="UP001187343"/>
    </source>
</evidence>
<feature type="compositionally biased region" description="Acidic residues" evidence="6">
    <location>
        <begin position="1035"/>
        <end position="1048"/>
    </location>
</feature>
<keyword evidence="8" id="KW-1185">Reference proteome</keyword>
<feature type="compositionally biased region" description="Basic and acidic residues" evidence="6">
    <location>
        <begin position="965"/>
        <end position="976"/>
    </location>
</feature>
<feature type="compositionally biased region" description="Acidic residues" evidence="6">
    <location>
        <begin position="920"/>
        <end position="930"/>
    </location>
</feature>
<evidence type="ECO:0000256" key="1">
    <source>
        <dbReference type="ARBA" id="ARBA00004323"/>
    </source>
</evidence>
<evidence type="ECO:0000256" key="5">
    <source>
        <dbReference type="ARBA" id="ARBA00023180"/>
    </source>
</evidence>
<sequence>MEPVELGKTLAIRKEKTYVGPPDEAVVNATTDCEQFVSQGYGAIQGSESEREFPLAYSLVVHKDAALVERMLRAVYMPHNIYCIHYDLKSSDDFISAVKGLARCIPNVFIASKLERVQYAGISRLKADLNCLSDLLDSEVKWKYVINLCGQDFPLRTNAELVSDLKELKGKNMVESKWPRGKQWRWTYHHLLKDNNSEYYGSPVTTSEMKSSPPHNIAMFVGSAYFTLSREFVVFVNQSSKARDFLAWSEDTYSPDEHFWATLIRVPGAPGEVPSSDPEISETVTKTRLVKWWSLEERLYPPCTGVRVRDVCIYGAAELRWLLNYGHWFANKVDPKVDPILVEWMEFPVDVLVSGRHEDLESSAQSYMNKLLYSNPDNTQYLTLPSTRKIRISPANVGFVPLYGTNLKHKVLALFAPEDQFTAVALFLVDQWYAVEDILRTSNPAREGLVKVRSVGERIVLYVLNRIIYRKVEMGSTEVPFLCHGEDVFAKILWKNGEAVGFYSVKSKGSLCNSFVSQCYLLPVMDSIFVRKDHRGKRHGLQMLEDFVDSFKDDELGLKYPLTPAMQKVCRQYLSTYPADVDLLWEVEGVGGPYQKVKVASKLGSVTLQCNHSAWTAEESKNGEIAVNEVEMTEESCLDITDDVVVNKHLKVAEMSDLPISTRTRSSERRQKKRPREEPEESAGENLPEKINRVIEPEAETETDAVVPETKEHTDGESGGEQEGAATLVQVDEAATTEASADTEILVAEINGEMTDSQEEENEGSAVKTENAQTTQELPLEDEPVVQNGTAEEMETEGEAQDDITDIPEKSEVVEQIDQELVTEEKQDAVAEVASLVEEEAEVQQEQEEEVSPSVEDVASAVEKTEETDRPPAVPELPVIPADLVECVSSVLDSDALEEPSAPDLEAPQEETVASPSAAGEEEVILETEEPAVNQQDETASDEPLETEESQPTTEDSEKEEPEEEKLPEMGEKDEQKEEEDTATTEDDDDEWKSSDETHDSPPGVRVLRGGRIKPVPPTPKRTSSRLSKPVIIPVDEEFDEEEEEEEEKLTSTEEEKGSTEEDEAAEHNSGEEEEPPVIDRRVLRRKTKVIQSTPAKAKRRSKN</sequence>
<evidence type="ECO:0000256" key="6">
    <source>
        <dbReference type="SAM" id="MobiDB-lite"/>
    </source>
</evidence>
<feature type="compositionally biased region" description="Basic and acidic residues" evidence="6">
    <location>
        <begin position="1049"/>
        <end position="1071"/>
    </location>
</feature>
<keyword evidence="2" id="KW-0328">Glycosyltransferase</keyword>
<evidence type="ECO:0008006" key="9">
    <source>
        <dbReference type="Google" id="ProtNLM"/>
    </source>
</evidence>
<feature type="compositionally biased region" description="Basic and acidic residues" evidence="6">
    <location>
        <begin position="687"/>
        <end position="696"/>
    </location>
</feature>
<dbReference type="Pfam" id="PF02485">
    <property type="entry name" value="Branch"/>
    <property type="match status" value="1"/>
</dbReference>
<keyword evidence="3" id="KW-0808">Transferase</keyword>
<protein>
    <recommendedName>
        <fullName evidence="9">Beta-1,3-galactosyl-O-glycosyl-glycoprotein beta-1,6-N-acetylglucosaminyltransferase 4</fullName>
    </recommendedName>
</protein>
<evidence type="ECO:0000256" key="3">
    <source>
        <dbReference type="ARBA" id="ARBA00022679"/>
    </source>
</evidence>
<feature type="compositionally biased region" description="Low complexity" evidence="6">
    <location>
        <begin position="852"/>
        <end position="862"/>
    </location>
</feature>
<keyword evidence="4" id="KW-0472">Membrane</keyword>
<name>A0AA88P811_9TELE</name>
<dbReference type="GO" id="GO:0000139">
    <property type="term" value="C:Golgi membrane"/>
    <property type="evidence" value="ECO:0007669"/>
    <property type="project" value="UniProtKB-SubCell"/>
</dbReference>
<feature type="compositionally biased region" description="Polar residues" evidence="6">
    <location>
        <begin position="768"/>
        <end position="777"/>
    </location>
</feature>
<dbReference type="PANTHER" id="PTHR22442">
    <property type="match status" value="1"/>
</dbReference>
<dbReference type="Proteomes" id="UP001187343">
    <property type="component" value="Unassembled WGS sequence"/>
</dbReference>
<accession>A0AA88P811</accession>
<evidence type="ECO:0000256" key="2">
    <source>
        <dbReference type="ARBA" id="ARBA00022676"/>
    </source>
</evidence>
<reference evidence="7" key="1">
    <citation type="submission" date="2023-08" db="EMBL/GenBank/DDBJ databases">
        <title>Chromosome-level Genome Assembly of mud carp (Cirrhinus molitorella).</title>
        <authorList>
            <person name="Liu H."/>
        </authorList>
    </citation>
    <scope>NUCLEOTIDE SEQUENCE</scope>
    <source>
        <strain evidence="7">Prfri</strain>
        <tissue evidence="7">Muscle</tissue>
    </source>
</reference>
<gene>
    <name evidence="7" type="ORF">Q8A67_022426</name>
</gene>
<feature type="compositionally biased region" description="Acidic residues" evidence="6">
    <location>
        <begin position="977"/>
        <end position="991"/>
    </location>
</feature>
<feature type="region of interest" description="Disordered" evidence="6">
    <location>
        <begin position="657"/>
        <end position="813"/>
    </location>
</feature>
<feature type="compositionally biased region" description="Acidic residues" evidence="6">
    <location>
        <begin position="837"/>
        <end position="851"/>
    </location>
</feature>